<protein>
    <recommendedName>
        <fullName evidence="4">DJ-1/PfpI domain-containing protein</fullName>
    </recommendedName>
</protein>
<dbReference type="GeneID" id="97244230"/>
<dbReference type="PANTHER" id="PTHR48094:SF11">
    <property type="entry name" value="GLUTATHIONE-INDEPENDENT GLYOXALASE HSP31-RELATED"/>
    <property type="match status" value="1"/>
</dbReference>
<dbReference type="InterPro" id="IPR029062">
    <property type="entry name" value="Class_I_gatase-like"/>
</dbReference>
<evidence type="ECO:0000256" key="1">
    <source>
        <dbReference type="ARBA" id="ARBA00023016"/>
    </source>
</evidence>
<dbReference type="OrthoDB" id="9792284at2"/>
<reference evidence="5 6" key="1">
    <citation type="submission" date="2015-12" db="EMBL/GenBank/DDBJ databases">
        <title>Genome sequence of Tistrella mobilis MCCC 1A02139.</title>
        <authorList>
            <person name="Lu L."/>
            <person name="Lai Q."/>
            <person name="Shao Z."/>
            <person name="Qian P."/>
        </authorList>
    </citation>
    <scope>NUCLEOTIDE SEQUENCE [LARGE SCALE GENOMIC DNA]</scope>
    <source>
        <strain evidence="5 6">MCCC 1A02139</strain>
    </source>
</reference>
<organism evidence="5 6">
    <name type="scientific">Tistrella mobilis</name>
    <dbReference type="NCBI Taxonomy" id="171437"/>
    <lineage>
        <taxon>Bacteria</taxon>
        <taxon>Pseudomonadati</taxon>
        <taxon>Pseudomonadota</taxon>
        <taxon>Alphaproteobacteria</taxon>
        <taxon>Geminicoccales</taxon>
        <taxon>Geminicoccaceae</taxon>
        <taxon>Tistrella</taxon>
    </lineage>
</organism>
<accession>A0A162LY48</accession>
<evidence type="ECO:0000259" key="4">
    <source>
        <dbReference type="Pfam" id="PF01965"/>
    </source>
</evidence>
<dbReference type="Pfam" id="PF01965">
    <property type="entry name" value="DJ-1_PfpI"/>
    <property type="match status" value="1"/>
</dbReference>
<name>A0A162LY48_9PROT</name>
<keyword evidence="2" id="KW-0456">Lyase</keyword>
<dbReference type="GO" id="GO:0005737">
    <property type="term" value="C:cytoplasm"/>
    <property type="evidence" value="ECO:0007669"/>
    <property type="project" value="TreeGrafter"/>
</dbReference>
<feature type="domain" description="DJ-1/PfpI" evidence="4">
    <location>
        <begin position="26"/>
        <end position="215"/>
    </location>
</feature>
<evidence type="ECO:0000313" key="5">
    <source>
        <dbReference type="EMBL" id="KYO57541.1"/>
    </source>
</evidence>
<dbReference type="AlphaFoldDB" id="A0A162LY48"/>
<gene>
    <name evidence="5" type="ORF">AUP44_19640</name>
</gene>
<evidence type="ECO:0000256" key="2">
    <source>
        <dbReference type="ARBA" id="ARBA00023239"/>
    </source>
</evidence>
<dbReference type="RefSeq" id="WP_062761430.1">
    <property type="nucleotide sequence ID" value="NZ_CP121045.1"/>
</dbReference>
<comment type="similarity">
    <text evidence="3">Belongs to the peptidase C56 family. HSP31-like subfamily.</text>
</comment>
<evidence type="ECO:0000313" key="6">
    <source>
        <dbReference type="Proteomes" id="UP000075787"/>
    </source>
</evidence>
<evidence type="ECO:0000256" key="3">
    <source>
        <dbReference type="ARBA" id="ARBA00038493"/>
    </source>
</evidence>
<dbReference type="EMBL" id="LPZR01000015">
    <property type="protein sequence ID" value="KYO57541.1"/>
    <property type="molecule type" value="Genomic_DNA"/>
</dbReference>
<dbReference type="GO" id="GO:0019243">
    <property type="term" value="P:methylglyoxal catabolic process to D-lactate via S-lactoyl-glutathione"/>
    <property type="evidence" value="ECO:0007669"/>
    <property type="project" value="TreeGrafter"/>
</dbReference>
<dbReference type="InterPro" id="IPR002818">
    <property type="entry name" value="DJ-1/PfpI"/>
</dbReference>
<proteinExistence type="inferred from homology"/>
<dbReference type="GO" id="GO:0019172">
    <property type="term" value="F:glyoxalase III activity"/>
    <property type="evidence" value="ECO:0007669"/>
    <property type="project" value="TreeGrafter"/>
</dbReference>
<dbReference type="SUPFAM" id="SSF52317">
    <property type="entry name" value="Class I glutamine amidotransferase-like"/>
    <property type="match status" value="1"/>
</dbReference>
<dbReference type="CDD" id="cd03141">
    <property type="entry name" value="GATase1_Hsp31_like"/>
    <property type="match status" value="1"/>
</dbReference>
<dbReference type="Gene3D" id="3.40.50.880">
    <property type="match status" value="1"/>
</dbReference>
<dbReference type="InterPro" id="IPR050325">
    <property type="entry name" value="Prot/Nucl_acid_deglycase"/>
</dbReference>
<comment type="caution">
    <text evidence="5">The sequence shown here is derived from an EMBL/GenBank/DDBJ whole genome shotgun (WGS) entry which is preliminary data.</text>
</comment>
<dbReference type="Proteomes" id="UP000075787">
    <property type="component" value="Unassembled WGS sequence"/>
</dbReference>
<keyword evidence="1" id="KW-0346">Stress response</keyword>
<sequence length="218" mass="23281">MSRILFILTSHDRLLDGKPTGLWLEEHAVPFMAFTEAGHEVTVTSVAGGDVPVDPNSTPSPDQAAAWAPAIAALKDTPAYDRIDATGFDAVYLPGGHGTMFDMPFNRRLHDLLFAFADAGRLVAAVCHAPAVFGDMRRPDGTPFVKGRRLAAFTDSEEAAVGGTHNVPFLLETRLKQLGALHEGTADWNVKAVQDGRLITGQNPQSSGEVARLVLAAL</sequence>
<dbReference type="PANTHER" id="PTHR48094">
    <property type="entry name" value="PROTEIN/NUCLEIC ACID DEGLYCASE DJ-1-RELATED"/>
    <property type="match status" value="1"/>
</dbReference>